<dbReference type="SUPFAM" id="SSF55120">
    <property type="entry name" value="Pseudouridine synthase"/>
    <property type="match status" value="1"/>
</dbReference>
<dbReference type="NCBIfam" id="TIGR00005">
    <property type="entry name" value="rluA_subfam"/>
    <property type="match status" value="1"/>
</dbReference>
<dbReference type="AlphaFoldDB" id="A0A1C2G1C8"/>
<dbReference type="InterPro" id="IPR050188">
    <property type="entry name" value="RluA_PseudoU_synthase"/>
</dbReference>
<dbReference type="Gene3D" id="3.10.290.10">
    <property type="entry name" value="RNA-binding S4 domain"/>
    <property type="match status" value="1"/>
</dbReference>
<dbReference type="GO" id="GO:0003723">
    <property type="term" value="F:RNA binding"/>
    <property type="evidence" value="ECO:0007669"/>
    <property type="project" value="InterPro"/>
</dbReference>
<dbReference type="InterPro" id="IPR006225">
    <property type="entry name" value="PsdUridine_synth_RluC/D"/>
</dbReference>
<dbReference type="PANTHER" id="PTHR21600:SF44">
    <property type="entry name" value="RIBOSOMAL LARGE SUBUNIT PSEUDOURIDINE SYNTHASE D"/>
    <property type="match status" value="1"/>
</dbReference>
<name>A0A1C2G1C8_9GAMM</name>
<reference evidence="5 6" key="1">
    <citation type="submission" date="2018-02" db="EMBL/GenBank/DDBJ databases">
        <title>Insights into the biology of acidophilic members of the Acidiferrobacteraceae family derived from comparative genomic analyses.</title>
        <authorList>
            <person name="Issotta F."/>
            <person name="Thyssen C."/>
            <person name="Mena C."/>
            <person name="Moya A."/>
            <person name="Bellenberg S."/>
            <person name="Sproer C."/>
            <person name="Covarrubias P.C."/>
            <person name="Sand W."/>
            <person name="Quatrini R."/>
            <person name="Vera M."/>
        </authorList>
    </citation>
    <scope>NUCLEOTIDE SEQUENCE [LARGE SCALE GENOMIC DNA]</scope>
    <source>
        <strain evidence="6">m-1</strain>
    </source>
</reference>
<dbReference type="EMBL" id="PSYR01000002">
    <property type="protein sequence ID" value="RCN57157.1"/>
    <property type="molecule type" value="Genomic_DNA"/>
</dbReference>
<comment type="caution">
    <text evidence="5">The sequence shown here is derived from an EMBL/GenBank/DDBJ whole genome shotgun (WGS) entry which is preliminary data.</text>
</comment>
<evidence type="ECO:0000256" key="3">
    <source>
        <dbReference type="ARBA" id="ARBA00036882"/>
    </source>
</evidence>
<comment type="catalytic activity">
    <reaction evidence="3">
        <text>uridine(1911/1915/1917) in 23S rRNA = pseudouridine(1911/1915/1917) in 23S rRNA</text>
        <dbReference type="Rhea" id="RHEA:42524"/>
        <dbReference type="Rhea" id="RHEA-COMP:10097"/>
        <dbReference type="Rhea" id="RHEA-COMP:10098"/>
        <dbReference type="ChEBI" id="CHEBI:65314"/>
        <dbReference type="ChEBI" id="CHEBI:65315"/>
        <dbReference type="EC" id="5.4.99.23"/>
    </reaction>
</comment>
<dbReference type="PROSITE" id="PS50889">
    <property type="entry name" value="S4"/>
    <property type="match status" value="1"/>
</dbReference>
<dbReference type="PROSITE" id="PS01129">
    <property type="entry name" value="PSI_RLU"/>
    <property type="match status" value="1"/>
</dbReference>
<dbReference type="PANTHER" id="PTHR21600">
    <property type="entry name" value="MITOCHONDRIAL RNA PSEUDOURIDINE SYNTHASE"/>
    <property type="match status" value="1"/>
</dbReference>
<dbReference type="STRING" id="163359.A9R16_12565"/>
<evidence type="ECO:0000256" key="4">
    <source>
        <dbReference type="RuleBase" id="RU362028"/>
    </source>
</evidence>
<evidence type="ECO:0000313" key="5">
    <source>
        <dbReference type="EMBL" id="RCN57157.1"/>
    </source>
</evidence>
<evidence type="ECO:0000313" key="6">
    <source>
        <dbReference type="Proteomes" id="UP000253250"/>
    </source>
</evidence>
<comment type="function">
    <text evidence="4">Responsible for synthesis of pseudouridine from uracil.</text>
</comment>
<dbReference type="Pfam" id="PF00849">
    <property type="entry name" value="PseudoU_synth_2"/>
    <property type="match status" value="1"/>
</dbReference>
<dbReference type="OrthoDB" id="9807829at2"/>
<evidence type="ECO:0000256" key="1">
    <source>
        <dbReference type="ARBA" id="ARBA00010876"/>
    </source>
</evidence>
<gene>
    <name evidence="5" type="ORF">C4900_09260</name>
</gene>
<dbReference type="GO" id="GO:0160140">
    <property type="term" value="F:23S rRNA pseudouridine(1911/1915/1917) synthase activity"/>
    <property type="evidence" value="ECO:0007669"/>
    <property type="project" value="UniProtKB-EC"/>
</dbReference>
<dbReference type="InterPro" id="IPR006224">
    <property type="entry name" value="PsdUridine_synth_RluA-like_CS"/>
</dbReference>
<dbReference type="CDD" id="cd00165">
    <property type="entry name" value="S4"/>
    <property type="match status" value="1"/>
</dbReference>
<evidence type="ECO:0000256" key="2">
    <source>
        <dbReference type="ARBA" id="ARBA00023235"/>
    </source>
</evidence>
<dbReference type="InterPro" id="IPR036986">
    <property type="entry name" value="S4_RNA-bd_sf"/>
</dbReference>
<dbReference type="CDD" id="cd02869">
    <property type="entry name" value="PseudoU_synth_RluA_like"/>
    <property type="match status" value="1"/>
</dbReference>
<dbReference type="Proteomes" id="UP000253250">
    <property type="component" value="Unassembled WGS sequence"/>
</dbReference>
<protein>
    <recommendedName>
        <fullName evidence="4">Pseudouridine synthase</fullName>
        <ecNumber evidence="4">5.4.99.-</ecNumber>
    </recommendedName>
</protein>
<proteinExistence type="inferred from homology"/>
<organism evidence="5 6">
    <name type="scientific">Acidiferrobacter thiooxydans</name>
    <dbReference type="NCBI Taxonomy" id="163359"/>
    <lineage>
        <taxon>Bacteria</taxon>
        <taxon>Pseudomonadati</taxon>
        <taxon>Pseudomonadota</taxon>
        <taxon>Gammaproteobacteria</taxon>
        <taxon>Acidiferrobacterales</taxon>
        <taxon>Acidiferrobacteraceae</taxon>
        <taxon>Acidiferrobacter</taxon>
    </lineage>
</organism>
<comment type="similarity">
    <text evidence="1 4">Belongs to the pseudouridine synthase RluA family.</text>
</comment>
<accession>A0A1C2G1C8</accession>
<dbReference type="EC" id="5.4.99.-" evidence="4"/>
<dbReference type="Gene3D" id="3.30.2350.10">
    <property type="entry name" value="Pseudouridine synthase"/>
    <property type="match status" value="1"/>
</dbReference>
<keyword evidence="2 4" id="KW-0413">Isomerase</keyword>
<dbReference type="InterPro" id="IPR020103">
    <property type="entry name" value="PsdUridine_synth_cat_dom_sf"/>
</dbReference>
<dbReference type="InterPro" id="IPR006145">
    <property type="entry name" value="PsdUridine_synth_RsuA/RluA"/>
</dbReference>
<comment type="catalytic activity">
    <reaction evidence="4">
        <text>a uridine in RNA = a pseudouridine in RNA</text>
        <dbReference type="Rhea" id="RHEA:48348"/>
        <dbReference type="Rhea" id="RHEA-COMP:12068"/>
        <dbReference type="Rhea" id="RHEA-COMP:12069"/>
        <dbReference type="ChEBI" id="CHEBI:65314"/>
        <dbReference type="ChEBI" id="CHEBI:65315"/>
    </reaction>
</comment>
<keyword evidence="6" id="KW-1185">Reference proteome</keyword>
<dbReference type="GO" id="GO:0000455">
    <property type="term" value="P:enzyme-directed rRNA pseudouridine synthesis"/>
    <property type="evidence" value="ECO:0007669"/>
    <property type="project" value="TreeGrafter"/>
</dbReference>
<sequence length="305" mass="33588">MTDEFRFCLEISPAEEGLRLDRALARRLPQYSRTTLQGWLRDGRITIGARPVSAAAPVHAGECVAFDLPPPAPADVLAEDIPLSIVFEDDTLIVIDKPAGLVVHPGAGCARGTLQNALLHHVPDLAPLARSGIVHRLDKDTSGLLVVARTETARLALIGQLKTREMGREYEALVIGTPPAAGFVDAPIGRDPRHRTRMSVRRDGRPARSDFVVLERLGAYSLLRVRLHSGRTHQIRVHMAYLGFPLVGDETYGGGRTRHLLDRQALHARRLTVRHPRTGESLVFEASRPDDLANIVARLRRESLS</sequence>
<dbReference type="SUPFAM" id="SSF55174">
    <property type="entry name" value="Alpha-L RNA-binding motif"/>
    <property type="match status" value="1"/>
</dbReference>